<dbReference type="AlphaFoldDB" id="A0A0H2Y3G6"/>
<sequence>MLLVASLLRVKVTPQHKPASAFEISDFTQHVMHLTPLQYVRLTAFYKIFEPIPRQANSLGDDLQKQEAAPSASPIPRNTSTAARSGAQVSFKADNLPFPMRQRNAAS</sequence>
<name>A0A0H2Y3G6_YERPA</name>
<dbReference type="KEGG" id="ypa:YPA_0573"/>
<evidence type="ECO:0000313" key="2">
    <source>
        <dbReference type="EMBL" id="ABG12541.1"/>
    </source>
</evidence>
<gene>
    <name evidence="2" type="ordered locus">YPA_0573</name>
</gene>
<dbReference type="GeneID" id="71203601"/>
<protein>
    <submittedName>
        <fullName evidence="2">Uncharacterized protein</fullName>
    </submittedName>
</protein>
<dbReference type="RefSeq" id="WP_011566205.1">
    <property type="nucleotide sequence ID" value="NC_008150.1"/>
</dbReference>
<accession>A0A0H2Y3G6</accession>
<evidence type="ECO:0000313" key="3">
    <source>
        <dbReference type="Proteomes" id="UP000001971"/>
    </source>
</evidence>
<dbReference type="Proteomes" id="UP000001971">
    <property type="component" value="Chromosome"/>
</dbReference>
<feature type="region of interest" description="Disordered" evidence="1">
    <location>
        <begin position="59"/>
        <end position="87"/>
    </location>
</feature>
<organism evidence="2 3">
    <name type="scientific">Yersinia pestis bv. Antiqua (strain Antiqua)</name>
    <dbReference type="NCBI Taxonomy" id="360102"/>
    <lineage>
        <taxon>Bacteria</taxon>
        <taxon>Pseudomonadati</taxon>
        <taxon>Pseudomonadota</taxon>
        <taxon>Gammaproteobacteria</taxon>
        <taxon>Enterobacterales</taxon>
        <taxon>Yersiniaceae</taxon>
        <taxon>Yersinia</taxon>
    </lineage>
</organism>
<proteinExistence type="predicted"/>
<reference evidence="2 3" key="1">
    <citation type="journal article" date="2006" name="J. Bacteriol.">
        <title>Complete genome sequence of Yersinia pestis strains Antiqua and Nepal516: evidence of gene reduction in an emerging pathogen.</title>
        <authorList>
            <person name="Chain P.S."/>
            <person name="Hu P."/>
            <person name="Malfatti S.A."/>
            <person name="Radnedge L."/>
            <person name="Larimer F."/>
            <person name="Vergez L.M."/>
            <person name="Worsham P."/>
            <person name="Chu M.C."/>
            <person name="Andersen G.L."/>
        </authorList>
    </citation>
    <scope>NUCLEOTIDE SEQUENCE [LARGE SCALE GENOMIC DNA]</scope>
    <source>
        <strain evidence="2 3">Antiqua</strain>
    </source>
</reference>
<evidence type="ECO:0000256" key="1">
    <source>
        <dbReference type="SAM" id="MobiDB-lite"/>
    </source>
</evidence>
<dbReference type="EMBL" id="CP000308">
    <property type="protein sequence ID" value="ABG12541.1"/>
    <property type="molecule type" value="Genomic_DNA"/>
</dbReference>